<dbReference type="SUPFAM" id="SSF50182">
    <property type="entry name" value="Sm-like ribonucleoproteins"/>
    <property type="match status" value="1"/>
</dbReference>
<dbReference type="EMBL" id="CP042997">
    <property type="protein sequence ID" value="QEH38827.1"/>
    <property type="molecule type" value="Genomic_DNA"/>
</dbReference>
<proteinExistence type="predicted"/>
<dbReference type="PANTHER" id="PTHR30566:SF5">
    <property type="entry name" value="MECHANOSENSITIVE ION CHANNEL PROTEIN 1, MITOCHONDRIAL-RELATED"/>
    <property type="match status" value="1"/>
</dbReference>
<dbReference type="GO" id="GO:0005886">
    <property type="term" value="C:plasma membrane"/>
    <property type="evidence" value="ECO:0007669"/>
    <property type="project" value="UniProtKB-SubCell"/>
</dbReference>
<keyword evidence="5 6" id="KW-0472">Membrane</keyword>
<evidence type="ECO:0000256" key="4">
    <source>
        <dbReference type="ARBA" id="ARBA00022989"/>
    </source>
</evidence>
<protein>
    <submittedName>
        <fullName evidence="8">Mechanosensitive ion channel</fullName>
    </submittedName>
</protein>
<keyword evidence="4 6" id="KW-1133">Transmembrane helix</keyword>
<feature type="domain" description="Mechanosensitive ion channel MscS" evidence="7">
    <location>
        <begin position="115"/>
        <end position="158"/>
    </location>
</feature>
<dbReference type="RefSeq" id="WP_210420313.1">
    <property type="nucleotide sequence ID" value="NZ_CP042997.1"/>
</dbReference>
<feature type="transmembrane region" description="Helical" evidence="6">
    <location>
        <begin position="73"/>
        <end position="90"/>
    </location>
</feature>
<dbReference type="GO" id="GO:0008381">
    <property type="term" value="F:mechanosensitive monoatomic ion channel activity"/>
    <property type="evidence" value="ECO:0007669"/>
    <property type="project" value="UniProtKB-ARBA"/>
</dbReference>
<dbReference type="Pfam" id="PF00924">
    <property type="entry name" value="MS_channel_2nd"/>
    <property type="match status" value="1"/>
</dbReference>
<dbReference type="InterPro" id="IPR023408">
    <property type="entry name" value="MscS_beta-dom_sf"/>
</dbReference>
<comment type="subcellular location">
    <subcellularLocation>
        <location evidence="1">Cell membrane</location>
        <topology evidence="1">Multi-pass membrane protein</topology>
    </subcellularLocation>
</comment>
<evidence type="ECO:0000313" key="9">
    <source>
        <dbReference type="Proteomes" id="UP000324233"/>
    </source>
</evidence>
<keyword evidence="9" id="KW-1185">Reference proteome</keyword>
<evidence type="ECO:0000256" key="2">
    <source>
        <dbReference type="ARBA" id="ARBA00022475"/>
    </source>
</evidence>
<feature type="transmembrane region" description="Helical" evidence="6">
    <location>
        <begin position="96"/>
        <end position="125"/>
    </location>
</feature>
<evidence type="ECO:0000256" key="1">
    <source>
        <dbReference type="ARBA" id="ARBA00004651"/>
    </source>
</evidence>
<dbReference type="Gene3D" id="2.30.30.60">
    <property type="match status" value="1"/>
</dbReference>
<dbReference type="SUPFAM" id="SSF82689">
    <property type="entry name" value="Mechanosensitive channel protein MscS (YggB), C-terminal domain"/>
    <property type="match status" value="1"/>
</dbReference>
<reference evidence="8 9" key="1">
    <citation type="submission" date="2019-08" db="EMBL/GenBank/DDBJ databases">
        <title>Deep-cultivation of Planctomycetes and their phenomic and genomic characterization uncovers novel biology.</title>
        <authorList>
            <person name="Wiegand S."/>
            <person name="Jogler M."/>
            <person name="Boedeker C."/>
            <person name="Pinto D."/>
            <person name="Vollmers J."/>
            <person name="Rivas-Marin E."/>
            <person name="Kohn T."/>
            <person name="Peeters S.H."/>
            <person name="Heuer A."/>
            <person name="Rast P."/>
            <person name="Oberbeckmann S."/>
            <person name="Bunk B."/>
            <person name="Jeske O."/>
            <person name="Meyerdierks A."/>
            <person name="Storesund J.E."/>
            <person name="Kallscheuer N."/>
            <person name="Luecker S."/>
            <person name="Lage O.M."/>
            <person name="Pohl T."/>
            <person name="Merkel B.J."/>
            <person name="Hornburger P."/>
            <person name="Mueller R.-W."/>
            <person name="Bruemmer F."/>
            <person name="Labrenz M."/>
            <person name="Spormann A.M."/>
            <person name="Op den Camp H."/>
            <person name="Overmann J."/>
            <person name="Amann R."/>
            <person name="Jetten M.S.M."/>
            <person name="Mascher T."/>
            <person name="Medema M.H."/>
            <person name="Devos D.P."/>
            <person name="Kaster A.-K."/>
            <person name="Ovreas L."/>
            <person name="Rohde M."/>
            <person name="Galperin M.Y."/>
            <person name="Jogler C."/>
        </authorList>
    </citation>
    <scope>NUCLEOTIDE SEQUENCE [LARGE SCALE GENOMIC DNA]</scope>
    <source>
        <strain evidence="8 9">OJF2</strain>
    </source>
</reference>
<dbReference type="AlphaFoldDB" id="A0A5B9WE60"/>
<accession>A0A5B9WE60</accession>
<gene>
    <name evidence="8" type="ORF">OJF2_74370</name>
</gene>
<feature type="transmembrane region" description="Helical" evidence="6">
    <location>
        <begin position="32"/>
        <end position="53"/>
    </location>
</feature>
<keyword evidence="3 6" id="KW-0812">Transmembrane</keyword>
<dbReference type="PANTHER" id="PTHR30566">
    <property type="entry name" value="YNAI-RELATED MECHANOSENSITIVE ION CHANNEL"/>
    <property type="match status" value="1"/>
</dbReference>
<dbReference type="InterPro" id="IPR010920">
    <property type="entry name" value="LSM_dom_sf"/>
</dbReference>
<dbReference type="Proteomes" id="UP000324233">
    <property type="component" value="Chromosome"/>
</dbReference>
<evidence type="ECO:0000256" key="6">
    <source>
        <dbReference type="SAM" id="Phobius"/>
    </source>
</evidence>
<sequence length="330" mass="36808">MGQFVRLVGPNRAVEILGVKLVGVNADNGLKLVFTAAFIALTLLLGRGLQAVIRRLLGGRVDERRLFWARQGVRLATAVLLMLGLISIWFDDPTRLATALGLVTAGLAFALQRVVTALAGYFVILRGRVFDVGDRITMGGVRGDVIDLGFLQTTIMEMGQPPAVQEADPAMWVRGRQYSGRIVTVTNARIFDEPVYNYTKDFPYIWDEMSLPVPYAADRVRAEQILLDAAGRHTVRIEQMGEAALREMQRRYFMRPAEMKPRVFYRLTDNWLELTVRFIAEDRGIRDLKDAMSRDILAALDEAGIGIASATYDVVGLPPIEIRRGGRDGR</sequence>
<dbReference type="Gene3D" id="3.30.70.100">
    <property type="match status" value="1"/>
</dbReference>
<dbReference type="InterPro" id="IPR006685">
    <property type="entry name" value="MscS_channel_2nd"/>
</dbReference>
<evidence type="ECO:0000313" key="8">
    <source>
        <dbReference type="EMBL" id="QEH38827.1"/>
    </source>
</evidence>
<name>A0A5B9WE60_9BACT</name>
<evidence type="ECO:0000256" key="5">
    <source>
        <dbReference type="ARBA" id="ARBA00023136"/>
    </source>
</evidence>
<dbReference type="KEGG" id="agv:OJF2_74370"/>
<organism evidence="8 9">
    <name type="scientific">Aquisphaera giovannonii</name>
    <dbReference type="NCBI Taxonomy" id="406548"/>
    <lineage>
        <taxon>Bacteria</taxon>
        <taxon>Pseudomonadati</taxon>
        <taxon>Planctomycetota</taxon>
        <taxon>Planctomycetia</taxon>
        <taxon>Isosphaerales</taxon>
        <taxon>Isosphaeraceae</taxon>
        <taxon>Aquisphaera</taxon>
    </lineage>
</organism>
<keyword evidence="2" id="KW-1003">Cell membrane</keyword>
<dbReference type="InterPro" id="IPR011066">
    <property type="entry name" value="MscS_channel_C_sf"/>
</dbReference>
<evidence type="ECO:0000256" key="3">
    <source>
        <dbReference type="ARBA" id="ARBA00022692"/>
    </source>
</evidence>
<evidence type="ECO:0000259" key="7">
    <source>
        <dbReference type="Pfam" id="PF00924"/>
    </source>
</evidence>